<dbReference type="STRING" id="749414.SBI_04099"/>
<feature type="compositionally biased region" description="Polar residues" evidence="1">
    <location>
        <begin position="32"/>
        <end position="43"/>
    </location>
</feature>
<reference evidence="2 3" key="1">
    <citation type="journal article" date="2010" name="J. Bacteriol.">
        <title>Genome sequence of the milbemycin-producing bacterium Streptomyces bingchenggensis.</title>
        <authorList>
            <person name="Wang X.J."/>
            <person name="Yan Y.J."/>
            <person name="Zhang B."/>
            <person name="An J."/>
            <person name="Wang J.J."/>
            <person name="Tian J."/>
            <person name="Jiang L."/>
            <person name="Chen Y.H."/>
            <person name="Huang S.X."/>
            <person name="Yin M."/>
            <person name="Zhang J."/>
            <person name="Gao A.L."/>
            <person name="Liu C.X."/>
            <person name="Zhu Z.X."/>
            <person name="Xiang W.S."/>
        </authorList>
    </citation>
    <scope>NUCLEOTIDE SEQUENCE [LARGE SCALE GENOMIC DNA]</scope>
    <source>
        <strain evidence="2 3">BCW-1</strain>
    </source>
</reference>
<evidence type="ECO:0000256" key="1">
    <source>
        <dbReference type="SAM" id="MobiDB-lite"/>
    </source>
</evidence>
<name>D7BQJ1_STRBB</name>
<dbReference type="eggNOG" id="COG3115">
    <property type="taxonomic scope" value="Bacteria"/>
</dbReference>
<dbReference type="PATRIC" id="fig|749414.3.peg.4240"/>
<keyword evidence="3" id="KW-1185">Reference proteome</keyword>
<accession>D7BQJ1</accession>
<feature type="compositionally biased region" description="Low complexity" evidence="1">
    <location>
        <begin position="7"/>
        <end position="30"/>
    </location>
</feature>
<feature type="compositionally biased region" description="Polar residues" evidence="1">
    <location>
        <begin position="306"/>
        <end position="318"/>
    </location>
</feature>
<feature type="region of interest" description="Disordered" evidence="1">
    <location>
        <begin position="1"/>
        <end position="423"/>
    </location>
</feature>
<protein>
    <recommendedName>
        <fullName evidence="4">Peptidoglycan binding domain-containing protein</fullName>
    </recommendedName>
</protein>
<gene>
    <name evidence="2" type="ordered locus">SBI_04099</name>
</gene>
<feature type="compositionally biased region" description="Basic and acidic residues" evidence="1">
    <location>
        <begin position="48"/>
        <end position="61"/>
    </location>
</feature>
<evidence type="ECO:0000313" key="2">
    <source>
        <dbReference type="EMBL" id="ADI07220.1"/>
    </source>
</evidence>
<dbReference type="EMBL" id="CP002047">
    <property type="protein sequence ID" value="ADI07220.1"/>
    <property type="molecule type" value="Genomic_DNA"/>
</dbReference>
<dbReference type="RefSeq" id="WP_014176691.1">
    <property type="nucleotide sequence ID" value="NC_016582.1"/>
</dbReference>
<evidence type="ECO:0000313" key="3">
    <source>
        <dbReference type="Proteomes" id="UP000000377"/>
    </source>
</evidence>
<feature type="compositionally biased region" description="Basic and acidic residues" evidence="1">
    <location>
        <begin position="125"/>
        <end position="145"/>
    </location>
</feature>
<dbReference type="KEGG" id="sbh:SBI_04099"/>
<dbReference type="HOGENOM" id="CLU_025621_0_0_11"/>
<dbReference type="Proteomes" id="UP000000377">
    <property type="component" value="Chromosome"/>
</dbReference>
<organism evidence="2 3">
    <name type="scientific">Streptomyces bingchenggensis (strain BCW-1)</name>
    <dbReference type="NCBI Taxonomy" id="749414"/>
    <lineage>
        <taxon>Bacteria</taxon>
        <taxon>Bacillati</taxon>
        <taxon>Actinomycetota</taxon>
        <taxon>Actinomycetes</taxon>
        <taxon>Kitasatosporales</taxon>
        <taxon>Streptomycetaceae</taxon>
        <taxon>Streptomyces</taxon>
    </lineage>
</organism>
<sequence>MSRESDSSSSGTRKGSGAAAYPPGTPPYGSRQYPSPNPTQEAQGSGDGEARAAAKPEEPKTETTLTTRIRINIPGSRPIPPVVMRTPVGEEGVPNQRSADDPEGADGPAGPDAAPVGAGAAGAARGEHGEPSANKAEKKKEDRTSDWFAPRKGKGNSTTGSTPLPPVPPGATPSGPGPATAGPFAAEPFGAEPFGAGAFAPEASAAPSAAETTQPFPAPDFSAPESPFSAPETTQQFPAPSPGADLPYFTDTPHGGFPGVAEPSGPTTGPVTGEMRLPTRNPGVTQPPFGGGAGLAGQPPTPPNGSPLSGSLGATTGASPAPSAGPFDGLGGKPGLGSAATPPLFRDPDPTPGGGVPAEHVSGETLVSGIPVVPPAGNRPGSPFPPPGTGTAAPAPAKEADAPASSPKPPAAPAAARPKKKKGRSELVMLVGALVVIGGVAYGAGLVMNHADVPNGTTVLGVDIGGTSKETAVQKLDTELEGRTTAPLKVSVDGQQKQIKPSVAGLTLDTEATVRGVAGRDYNPVTVIGSLFGGTHQADPVVTVDEEKLKDALERLAGTSGTAREGTIEFKPGKAVAVYGRAGKGLDVDKAVAAVDQAFRQRAATGENKVITLPVVTKQPQISNAEVDRKMRTFAKPAMSDLVKVQTDPVHSLPLSPQNSLWKVLSMRVVDGKLVEHYDLNALKELYGGFFDGVLIQRGNGSKQPVAPTDVAVALAQALKGKTPAERIGIIETNGN</sequence>
<dbReference type="AlphaFoldDB" id="D7BQJ1"/>
<proteinExistence type="predicted"/>
<feature type="compositionally biased region" description="Low complexity" evidence="1">
    <location>
        <begin position="389"/>
        <end position="405"/>
    </location>
</feature>
<feature type="compositionally biased region" description="Low complexity" evidence="1">
    <location>
        <begin position="172"/>
        <end position="213"/>
    </location>
</feature>
<feature type="compositionally biased region" description="Low complexity" evidence="1">
    <location>
        <begin position="105"/>
        <end position="124"/>
    </location>
</feature>
<evidence type="ECO:0008006" key="4">
    <source>
        <dbReference type="Google" id="ProtNLM"/>
    </source>
</evidence>